<organism evidence="1">
    <name type="scientific">Utricularia reniformis</name>
    <dbReference type="NCBI Taxonomy" id="192314"/>
    <lineage>
        <taxon>Eukaryota</taxon>
        <taxon>Viridiplantae</taxon>
        <taxon>Streptophyta</taxon>
        <taxon>Embryophyta</taxon>
        <taxon>Tracheophyta</taxon>
        <taxon>Spermatophyta</taxon>
        <taxon>Magnoliopsida</taxon>
        <taxon>eudicotyledons</taxon>
        <taxon>Gunneridae</taxon>
        <taxon>Pentapetalae</taxon>
        <taxon>asterids</taxon>
        <taxon>lamiids</taxon>
        <taxon>Lamiales</taxon>
        <taxon>Lentibulariaceae</taxon>
        <taxon>Utricularia</taxon>
    </lineage>
</organism>
<reference evidence="1" key="1">
    <citation type="submission" date="2017-03" db="EMBL/GenBank/DDBJ databases">
        <title>The mitochondrial genome of the carnivorous plant Utricularia reniformis (Lentibulariaceae): structure, comparative analysis and evolutionary landmarks.</title>
        <authorList>
            <person name="Silva S.R."/>
            <person name="Alvarenga D.O."/>
            <person name="Michael T.P."/>
            <person name="Miranda V.F.O."/>
            <person name="Varani A.M."/>
        </authorList>
    </citation>
    <scope>NUCLEOTIDE SEQUENCE</scope>
</reference>
<evidence type="ECO:0000313" key="1">
    <source>
        <dbReference type="EMBL" id="ART32327.1"/>
    </source>
</evidence>
<proteinExistence type="predicted"/>
<dbReference type="AlphaFoldDB" id="A0A1Y0B4L7"/>
<keyword evidence="1" id="KW-0496">Mitochondrion</keyword>
<dbReference type="EMBL" id="KY774314">
    <property type="protein sequence ID" value="ART32327.1"/>
    <property type="molecule type" value="Genomic_DNA"/>
</dbReference>
<sequence>MSILTFMYRLISLGSDQLLTLTEGRNYAWNEVMIPRSSSS</sequence>
<gene>
    <name evidence="1" type="ORF">AEK19_MT2180</name>
</gene>
<protein>
    <submittedName>
        <fullName evidence="1">Uncharacterized protein</fullName>
    </submittedName>
</protein>
<accession>A0A1Y0B4L7</accession>
<geneLocation type="mitochondrion" evidence="1"/>
<name>A0A1Y0B4L7_9LAMI</name>